<accession>A0A1I2JG77</accession>
<dbReference type="InterPro" id="IPR018110">
    <property type="entry name" value="Mandel_Rmase/mucon_lact_enz_CS"/>
</dbReference>
<protein>
    <submittedName>
        <fullName evidence="5">Galactonate dehydratase</fullName>
    </submittedName>
</protein>
<sequence length="403" mass="45020">MKIKFSRKDFLKIIGLSLFWANSIPILAKEKKIATVRKMVKITNVKAYAHQKASYVKVETDAGISGWGEGDHEFTPINAKIVDEILKPVLIGKDPFDTEHLWTEMFFEGFEGGSTGFVPGAVAGVDNALWDLKGRILEMPVSKLLGGNKLEKIAVYGSYGRRKKGGFKTPDEMASEGMKFVEAGYKTIKARMQLYDRDRNPPFNFTYDCIKAIRKTVGDEIEIFVDFNNGYTAGKAIELGLKLHEHFNIKVIEEPVSSMDYAGLRQVVEALPCEVNAGEHEYNKWQFRDLIIHGNPDCLNLDLIKCGGISECKKISGMAQAFEKEIMVHNTRPTLATAASLNFIGSITNAAKVQEFAGMRTELGLNQLFNNSLKFADGFLFIPTEIGLGLEVNEKEMEKLKLK</sequence>
<dbReference type="Gene3D" id="3.20.20.120">
    <property type="entry name" value="Enolase-like C-terminal domain"/>
    <property type="match status" value="1"/>
</dbReference>
<dbReference type="Proteomes" id="UP000199513">
    <property type="component" value="Unassembled WGS sequence"/>
</dbReference>
<dbReference type="GO" id="GO:0000287">
    <property type="term" value="F:magnesium ion binding"/>
    <property type="evidence" value="ECO:0007669"/>
    <property type="project" value="TreeGrafter"/>
</dbReference>
<dbReference type="GO" id="GO:0016052">
    <property type="term" value="P:carbohydrate catabolic process"/>
    <property type="evidence" value="ECO:0007669"/>
    <property type="project" value="TreeGrafter"/>
</dbReference>
<evidence type="ECO:0000256" key="2">
    <source>
        <dbReference type="ARBA" id="ARBA00022723"/>
    </source>
</evidence>
<dbReference type="GO" id="GO:0009063">
    <property type="term" value="P:amino acid catabolic process"/>
    <property type="evidence" value="ECO:0007669"/>
    <property type="project" value="InterPro"/>
</dbReference>
<dbReference type="STRING" id="1003.SAMN04488541_10496"/>
<dbReference type="Pfam" id="PF02746">
    <property type="entry name" value="MR_MLE_N"/>
    <property type="match status" value="1"/>
</dbReference>
<name>A0A1I2JG77_9BACT</name>
<dbReference type="InterPro" id="IPR029065">
    <property type="entry name" value="Enolase_C-like"/>
</dbReference>
<dbReference type="OrthoDB" id="9796450at2"/>
<dbReference type="Pfam" id="PF13378">
    <property type="entry name" value="MR_MLE_C"/>
    <property type="match status" value="1"/>
</dbReference>
<evidence type="ECO:0000313" key="6">
    <source>
        <dbReference type="Proteomes" id="UP000199513"/>
    </source>
</evidence>
<dbReference type="InterPro" id="IPR036849">
    <property type="entry name" value="Enolase-like_C_sf"/>
</dbReference>
<dbReference type="InterPro" id="IPR013341">
    <property type="entry name" value="Mandelate_racemase_N_dom"/>
</dbReference>
<dbReference type="Gene3D" id="3.30.390.10">
    <property type="entry name" value="Enolase-like, N-terminal domain"/>
    <property type="match status" value="1"/>
</dbReference>
<dbReference type="GO" id="GO:0016854">
    <property type="term" value="F:racemase and epimerase activity"/>
    <property type="evidence" value="ECO:0007669"/>
    <property type="project" value="UniProtKB-ARBA"/>
</dbReference>
<dbReference type="PANTHER" id="PTHR13794">
    <property type="entry name" value="ENOLASE SUPERFAMILY, MANDELATE RACEMASE"/>
    <property type="match status" value="1"/>
</dbReference>
<dbReference type="SUPFAM" id="SSF51604">
    <property type="entry name" value="Enolase C-terminal domain-like"/>
    <property type="match status" value="1"/>
</dbReference>
<gene>
    <name evidence="5" type="ORF">SAMN04488541_10496</name>
</gene>
<dbReference type="AlphaFoldDB" id="A0A1I2JG77"/>
<dbReference type="SFLD" id="SFLDG00179">
    <property type="entry name" value="mandelate_racemase"/>
    <property type="match status" value="1"/>
</dbReference>
<keyword evidence="6" id="KW-1185">Reference proteome</keyword>
<dbReference type="GO" id="GO:0016836">
    <property type="term" value="F:hydro-lyase activity"/>
    <property type="evidence" value="ECO:0007669"/>
    <property type="project" value="TreeGrafter"/>
</dbReference>
<dbReference type="InterPro" id="IPR046945">
    <property type="entry name" value="RHMD-like"/>
</dbReference>
<dbReference type="PROSITE" id="PS00908">
    <property type="entry name" value="MR_MLE_1"/>
    <property type="match status" value="1"/>
</dbReference>
<evidence type="ECO:0000256" key="1">
    <source>
        <dbReference type="ARBA" id="ARBA00001946"/>
    </source>
</evidence>
<keyword evidence="3" id="KW-0460">Magnesium</keyword>
<dbReference type="CDD" id="cd03316">
    <property type="entry name" value="MR_like"/>
    <property type="match status" value="1"/>
</dbReference>
<reference evidence="5 6" key="1">
    <citation type="submission" date="2016-10" db="EMBL/GenBank/DDBJ databases">
        <authorList>
            <person name="de Groot N.N."/>
        </authorList>
    </citation>
    <scope>NUCLEOTIDE SEQUENCE [LARGE SCALE GENOMIC DNA]</scope>
    <source>
        <strain>GEY</strain>
        <strain evidence="6">DSM 9560</strain>
    </source>
</reference>
<organism evidence="5 6">
    <name type="scientific">Thermoflexibacter ruber</name>
    <dbReference type="NCBI Taxonomy" id="1003"/>
    <lineage>
        <taxon>Bacteria</taxon>
        <taxon>Pseudomonadati</taxon>
        <taxon>Bacteroidota</taxon>
        <taxon>Cytophagia</taxon>
        <taxon>Cytophagales</taxon>
        <taxon>Thermoflexibacteraceae</taxon>
        <taxon>Thermoflexibacter</taxon>
    </lineage>
</organism>
<dbReference type="EMBL" id="FONY01000049">
    <property type="protein sequence ID" value="SFF52863.1"/>
    <property type="molecule type" value="Genomic_DNA"/>
</dbReference>
<dbReference type="InterPro" id="IPR029017">
    <property type="entry name" value="Enolase-like_N"/>
</dbReference>
<dbReference type="SUPFAM" id="SSF54826">
    <property type="entry name" value="Enolase N-terminal domain-like"/>
    <property type="match status" value="1"/>
</dbReference>
<proteinExistence type="predicted"/>
<evidence type="ECO:0000256" key="3">
    <source>
        <dbReference type="ARBA" id="ARBA00022842"/>
    </source>
</evidence>
<keyword evidence="2" id="KW-0479">Metal-binding</keyword>
<dbReference type="SMART" id="SM00922">
    <property type="entry name" value="MR_MLE"/>
    <property type="match status" value="1"/>
</dbReference>
<evidence type="ECO:0000313" key="5">
    <source>
        <dbReference type="EMBL" id="SFF52863.1"/>
    </source>
</evidence>
<dbReference type="SFLD" id="SFLDS00001">
    <property type="entry name" value="Enolase"/>
    <property type="match status" value="1"/>
</dbReference>
<feature type="domain" description="Mandelate racemase/muconate lactonizing enzyme C-terminal" evidence="4">
    <location>
        <begin position="170"/>
        <end position="274"/>
    </location>
</feature>
<dbReference type="InterPro" id="IPR013342">
    <property type="entry name" value="Mandelate_racemase_C"/>
</dbReference>
<dbReference type="PANTHER" id="PTHR13794:SF58">
    <property type="entry name" value="MITOCHONDRIAL ENOLASE SUPERFAMILY MEMBER 1"/>
    <property type="match status" value="1"/>
</dbReference>
<evidence type="ECO:0000259" key="4">
    <source>
        <dbReference type="SMART" id="SM00922"/>
    </source>
</evidence>
<comment type="cofactor">
    <cofactor evidence="1">
        <name>Mg(2+)</name>
        <dbReference type="ChEBI" id="CHEBI:18420"/>
    </cofactor>
</comment>